<dbReference type="InterPro" id="IPR008928">
    <property type="entry name" value="6-hairpin_glycosidase_sf"/>
</dbReference>
<evidence type="ECO:0000313" key="13">
    <source>
        <dbReference type="Proteomes" id="UP000006853"/>
    </source>
</evidence>
<dbReference type="PRINTS" id="PR00736">
    <property type="entry name" value="GLHYDRLASE15"/>
</dbReference>
<dbReference type="GO" id="GO:0000272">
    <property type="term" value="P:polysaccharide catabolic process"/>
    <property type="evidence" value="ECO:0007669"/>
    <property type="project" value="UniProtKB-KW"/>
</dbReference>
<reference evidence="12 13" key="2">
    <citation type="journal article" date="2016" name="FEMS Yeast Res.">
        <title>Curation of the genome annotation of Pichia pastoris (Komagataella phaffii) CBS7435 from gene level to protein function.</title>
        <authorList>
            <person name="Valli M."/>
            <person name="Tatto N.E."/>
            <person name="Peymann A."/>
            <person name="Gruber C."/>
            <person name="Landes N."/>
            <person name="Ekker H."/>
            <person name="Thallinger G.G."/>
            <person name="Mattanovich D."/>
            <person name="Gasser B."/>
            <person name="Graf A.B."/>
        </authorList>
    </citation>
    <scope>GENOME REANNOTATION</scope>
    <source>
        <strain evidence="12 13">ATCC 76273 / CBS 7435 / CECT 11047 / NRRL Y-11430 / Wegner 21-1</strain>
    </source>
</reference>
<accession>A0A1G4KQT1</accession>
<evidence type="ECO:0000256" key="4">
    <source>
        <dbReference type="ARBA" id="ARBA00022801"/>
    </source>
</evidence>
<name>A0A1G4KQT1_KOMPC</name>
<evidence type="ECO:0000256" key="6">
    <source>
        <dbReference type="ARBA" id="ARBA00023295"/>
    </source>
</evidence>
<evidence type="ECO:0000313" key="12">
    <source>
        <dbReference type="EMBL" id="SCV12360.1"/>
    </source>
</evidence>
<dbReference type="Proteomes" id="UP000006853">
    <property type="component" value="Chromosome 4"/>
</dbReference>
<comment type="catalytic activity">
    <reaction evidence="1">
        <text>Hydrolysis of terminal (1-&gt;4)-linked alpha-D-glucose residues successively from non-reducing ends of the chains with release of beta-D-glucose.</text>
        <dbReference type="EC" id="3.2.1.3"/>
    </reaction>
</comment>
<keyword evidence="5" id="KW-0119">Carbohydrate metabolism</keyword>
<protein>
    <recommendedName>
        <fullName evidence="3">glucan 1,4-alpha-glucosidase</fullName>
        <ecNumber evidence="3">3.2.1.3</ecNumber>
    </recommendedName>
    <alternativeName>
        <fullName evidence="9">1,4-alpha-D-glucan glucohydrolase</fullName>
    </alternativeName>
    <alternativeName>
        <fullName evidence="8">Glucan 1,4-alpha-glucosidase</fullName>
    </alternativeName>
</protein>
<sequence>MKLLDGLTISLCISMATSLVLPGFDQLRLQQQNVLSLLPKEKIQIQTLSEIWSYVDCAIASLGPKEIVIDSDLSILKPVQASSIPRSEFNQWLLYQRNVSFHGVLNNIGGYGYNADNVSVGCIIASPSKSSPNYFYQWVRDSAITINTVIEYLYDDNIDDSIDKSELLEAIDGYINNIHHLQRQDNRSGKFKDGYASLGEPKFMVNGDPFNDSWGRPQRDGPGLRALSVANYIDLLDKLGIQKDSERLSFIYNEVLKPDLTYVTLYWDHDGFDLWEETNGLHFFTSLTQLKALRRGIELALRFEDYEFHRDLKNAYAQLRNFIVGRDSGFQDPRFPHIIEHPNLVDAPAHIRRNGLDIATIIAALRSHDVDDAGDIVNIPFGVDNARVLNSLTYLVNDMKFRYPLNQGRIVPGLTLGMALGRYPEDTYNGVGTSEGNPWFISTSSAGELIYKLLYLQYKYQQDFVIDSSNREFYEMFLDLPKDSARGIQIRIPFGSDTYRALSVSLIQYADSFLDVIREHVDNEGQMSEQFNRYNGYMQGAEKLTWSFGSVWSCLRWRNRILNLLATINE</sequence>
<feature type="signal peptide" evidence="10">
    <location>
        <begin position="1"/>
        <end position="18"/>
    </location>
</feature>
<evidence type="ECO:0000256" key="2">
    <source>
        <dbReference type="ARBA" id="ARBA00006188"/>
    </source>
</evidence>
<feature type="domain" description="GH15-like" evidence="11">
    <location>
        <begin position="102"/>
        <end position="547"/>
    </location>
</feature>
<keyword evidence="10" id="KW-0732">Signal</keyword>
<dbReference type="InterPro" id="IPR011613">
    <property type="entry name" value="GH15-like"/>
</dbReference>
<evidence type="ECO:0000256" key="5">
    <source>
        <dbReference type="ARBA" id="ARBA00023277"/>
    </source>
</evidence>
<comment type="similarity">
    <text evidence="2">Belongs to the glycosyl hydrolase 15 family.</text>
</comment>
<reference evidence="12 13" key="1">
    <citation type="journal article" date="2011" name="J. Biotechnol.">
        <title>High-quality genome sequence of Pichia pastoris CBS7435.</title>
        <authorList>
            <person name="Kuberl A."/>
            <person name="Schneider J."/>
            <person name="Thallinger G.G."/>
            <person name="Anderl I."/>
            <person name="Wibberg D."/>
            <person name="Hajek T."/>
            <person name="Jaenicke S."/>
            <person name="Brinkrolf K."/>
            <person name="Goesmann A."/>
            <person name="Szczepanowski R."/>
            <person name="Puhler A."/>
            <person name="Schwab H."/>
            <person name="Glieder A."/>
            <person name="Pichler H."/>
        </authorList>
    </citation>
    <scope>NUCLEOTIDE SEQUENCE [LARGE SCALE GENOMIC DNA]</scope>
    <source>
        <strain evidence="13">ATCC 76273 / CBS 7435 / CECT 11047 / NRRL Y-11430 / Wegner 21-1</strain>
    </source>
</reference>
<keyword evidence="7" id="KW-0624">Polysaccharide degradation</keyword>
<keyword evidence="4" id="KW-0378">Hydrolase</keyword>
<evidence type="ECO:0000256" key="3">
    <source>
        <dbReference type="ARBA" id="ARBA00012593"/>
    </source>
</evidence>
<dbReference type="EMBL" id="FR839631">
    <property type="protein sequence ID" value="SCV12360.1"/>
    <property type="molecule type" value="Genomic_DNA"/>
</dbReference>
<dbReference type="GO" id="GO:0004339">
    <property type="term" value="F:glucan 1,4-alpha-glucosidase activity"/>
    <property type="evidence" value="ECO:0007669"/>
    <property type="project" value="UniProtKB-EC"/>
</dbReference>
<feature type="chain" id="PRO_5030027240" description="glucan 1,4-alpha-glucosidase" evidence="10">
    <location>
        <begin position="19"/>
        <end position="570"/>
    </location>
</feature>
<keyword evidence="6" id="KW-0326">Glycosidase</keyword>
<evidence type="ECO:0000256" key="9">
    <source>
        <dbReference type="ARBA" id="ARBA00033473"/>
    </source>
</evidence>
<dbReference type="InterPro" id="IPR000165">
    <property type="entry name" value="Glucoamylase"/>
</dbReference>
<evidence type="ECO:0000256" key="8">
    <source>
        <dbReference type="ARBA" id="ARBA00033442"/>
    </source>
</evidence>
<evidence type="ECO:0000256" key="10">
    <source>
        <dbReference type="SAM" id="SignalP"/>
    </source>
</evidence>
<evidence type="ECO:0000256" key="1">
    <source>
        <dbReference type="ARBA" id="ARBA00001863"/>
    </source>
</evidence>
<evidence type="ECO:0000256" key="7">
    <source>
        <dbReference type="ARBA" id="ARBA00023326"/>
    </source>
</evidence>
<dbReference type="SUPFAM" id="SSF48208">
    <property type="entry name" value="Six-hairpin glycosidases"/>
    <property type="match status" value="1"/>
</dbReference>
<proteinExistence type="inferred from homology"/>
<dbReference type="GO" id="GO:0000324">
    <property type="term" value="C:fungal-type vacuole"/>
    <property type="evidence" value="ECO:0007669"/>
    <property type="project" value="TreeGrafter"/>
</dbReference>
<keyword evidence="13" id="KW-1185">Reference proteome</keyword>
<dbReference type="SMR" id="A0A1G4KQT1"/>
<dbReference type="PANTHER" id="PTHR31616">
    <property type="entry name" value="TREHALASE"/>
    <property type="match status" value="1"/>
</dbReference>
<organism evidence="12 13">
    <name type="scientific">Komagataella phaffii (strain ATCC 76273 / CBS 7435 / CECT 11047 / NRRL Y-11430 / Wegner 21-1)</name>
    <name type="common">Yeast</name>
    <name type="synonym">Pichia pastoris</name>
    <dbReference type="NCBI Taxonomy" id="981350"/>
    <lineage>
        <taxon>Eukaryota</taxon>
        <taxon>Fungi</taxon>
        <taxon>Dikarya</taxon>
        <taxon>Ascomycota</taxon>
        <taxon>Saccharomycotina</taxon>
        <taxon>Pichiomycetes</taxon>
        <taxon>Pichiales</taxon>
        <taxon>Pichiaceae</taxon>
        <taxon>Komagataella</taxon>
    </lineage>
</organism>
<dbReference type="PANTHER" id="PTHR31616:SF9">
    <property type="entry name" value="GLUCOAMYLASE, INTRACELLULAR SPORULATION-SPECIFIC"/>
    <property type="match status" value="1"/>
</dbReference>
<evidence type="ECO:0000259" key="11">
    <source>
        <dbReference type="Pfam" id="PF00723"/>
    </source>
</evidence>
<dbReference type="EC" id="3.2.1.3" evidence="3"/>
<gene>
    <name evidence="12" type="primary">SGA1</name>
    <name evidence="12" type="ordered locus">PP7435_Chr4-0392</name>
</gene>
<dbReference type="Pfam" id="PF00723">
    <property type="entry name" value="Glyco_hydro_15"/>
    <property type="match status" value="1"/>
</dbReference>
<dbReference type="Gene3D" id="1.50.10.10">
    <property type="match status" value="1"/>
</dbReference>
<dbReference type="AlphaFoldDB" id="A0A1G4KQT1"/>
<dbReference type="InterPro" id="IPR012341">
    <property type="entry name" value="6hp_glycosidase-like_sf"/>
</dbReference>